<evidence type="ECO:0000313" key="4">
    <source>
        <dbReference type="EMBL" id="PRQ50204.1"/>
    </source>
</evidence>
<dbReference type="PANTHER" id="PTHR27005">
    <property type="entry name" value="WALL-ASSOCIATED RECEPTOR KINASE-LIKE 21"/>
    <property type="match status" value="1"/>
</dbReference>
<reference evidence="4 5" key="1">
    <citation type="journal article" date="2018" name="Nat. Genet.">
        <title>The Rosa genome provides new insights in the design of modern roses.</title>
        <authorList>
            <person name="Bendahmane M."/>
        </authorList>
    </citation>
    <scope>NUCLEOTIDE SEQUENCE [LARGE SCALE GENOMIC DNA]</scope>
    <source>
        <strain evidence="5">cv. Old Blush</strain>
    </source>
</reference>
<dbReference type="PROSITE" id="PS50011">
    <property type="entry name" value="PROTEIN_KINASE_DOM"/>
    <property type="match status" value="1"/>
</dbReference>
<dbReference type="InterPro" id="IPR001245">
    <property type="entry name" value="Ser-Thr/Tyr_kinase_cat_dom"/>
</dbReference>
<comment type="caution">
    <text evidence="4">The sequence shown here is derived from an EMBL/GenBank/DDBJ whole genome shotgun (WGS) entry which is preliminary data.</text>
</comment>
<dbReference type="InterPro" id="IPR045274">
    <property type="entry name" value="WAK-like"/>
</dbReference>
<dbReference type="AlphaFoldDB" id="A0A2P6RUU9"/>
<dbReference type="SUPFAM" id="SSF56112">
    <property type="entry name" value="Protein kinase-like (PK-like)"/>
    <property type="match status" value="1"/>
</dbReference>
<evidence type="ECO:0000256" key="2">
    <source>
        <dbReference type="ARBA" id="ARBA00022840"/>
    </source>
</evidence>
<dbReference type="GO" id="GO:0005524">
    <property type="term" value="F:ATP binding"/>
    <property type="evidence" value="ECO:0007669"/>
    <property type="project" value="UniProtKB-KW"/>
</dbReference>
<feature type="domain" description="Protein kinase" evidence="3">
    <location>
        <begin position="1"/>
        <end position="291"/>
    </location>
</feature>
<evidence type="ECO:0000256" key="1">
    <source>
        <dbReference type="ARBA" id="ARBA00022741"/>
    </source>
</evidence>
<dbReference type="GO" id="GO:0004674">
    <property type="term" value="F:protein serine/threonine kinase activity"/>
    <property type="evidence" value="ECO:0007669"/>
    <property type="project" value="TreeGrafter"/>
</dbReference>
<protein>
    <recommendedName>
        <fullName evidence="3">Protein kinase domain-containing protein</fullName>
    </recommendedName>
</protein>
<keyword evidence="2" id="KW-0067">ATP-binding</keyword>
<proteinExistence type="predicted"/>
<accession>A0A2P6RUU9</accession>
<dbReference type="GO" id="GO:0005886">
    <property type="term" value="C:plasma membrane"/>
    <property type="evidence" value="ECO:0007669"/>
    <property type="project" value="TreeGrafter"/>
</dbReference>
<gene>
    <name evidence="4" type="ORF">RchiOBHm_Chr2g0130581</name>
</gene>
<dbReference type="Gramene" id="PRQ50204">
    <property type="protein sequence ID" value="PRQ50204"/>
    <property type="gene ID" value="RchiOBHm_Chr2g0130581"/>
</dbReference>
<sequence length="292" mass="32402">MKKQKLVKQKSNFFQKNGGLLLEQHINASTRGCTTIFTSKELEMTINCHKKSHIFGPGDNGVEHFINEIITLTKINHQNVVKLLGCCLVTEASILVYEQASNGTLFDYIYHTNGKSSLPWDTLLKIASESAAALAYLHSASIINETVKSSNILLTYYFVAKVIGFGPSRLVPSNESQISTLVRRTLGYFHKGQLTGKSDVYSFGMVLLEIVTGEKPISFGRPESQRIMSSHFVSSMELQSGLFDQIVGSQVIKQGHREQVRAVAELAKRCLSLSSAERPAMEEVARKLKMLS</sequence>
<organism evidence="4 5">
    <name type="scientific">Rosa chinensis</name>
    <name type="common">China rose</name>
    <dbReference type="NCBI Taxonomy" id="74649"/>
    <lineage>
        <taxon>Eukaryota</taxon>
        <taxon>Viridiplantae</taxon>
        <taxon>Streptophyta</taxon>
        <taxon>Embryophyta</taxon>
        <taxon>Tracheophyta</taxon>
        <taxon>Spermatophyta</taxon>
        <taxon>Magnoliopsida</taxon>
        <taxon>eudicotyledons</taxon>
        <taxon>Gunneridae</taxon>
        <taxon>Pentapetalae</taxon>
        <taxon>rosids</taxon>
        <taxon>fabids</taxon>
        <taxon>Rosales</taxon>
        <taxon>Rosaceae</taxon>
        <taxon>Rosoideae</taxon>
        <taxon>Rosoideae incertae sedis</taxon>
        <taxon>Rosa</taxon>
    </lineage>
</organism>
<dbReference type="PANTHER" id="PTHR27005:SF468">
    <property type="entry name" value="OS01G0310500 PROTEIN"/>
    <property type="match status" value="1"/>
</dbReference>
<keyword evidence="4" id="KW-0808">Transferase</keyword>
<keyword evidence="5" id="KW-1185">Reference proteome</keyword>
<dbReference type="EMBL" id="PDCK01000040">
    <property type="protein sequence ID" value="PRQ50204.1"/>
    <property type="molecule type" value="Genomic_DNA"/>
</dbReference>
<keyword evidence="1" id="KW-0547">Nucleotide-binding</keyword>
<dbReference type="OrthoDB" id="4062651at2759"/>
<dbReference type="Gene3D" id="3.30.200.20">
    <property type="entry name" value="Phosphorylase Kinase, domain 1"/>
    <property type="match status" value="1"/>
</dbReference>
<name>A0A2P6RUU9_ROSCH</name>
<dbReference type="GO" id="GO:0007166">
    <property type="term" value="P:cell surface receptor signaling pathway"/>
    <property type="evidence" value="ECO:0007669"/>
    <property type="project" value="InterPro"/>
</dbReference>
<dbReference type="Proteomes" id="UP000238479">
    <property type="component" value="Chromosome 2"/>
</dbReference>
<dbReference type="Pfam" id="PF07714">
    <property type="entry name" value="PK_Tyr_Ser-Thr"/>
    <property type="match status" value="1"/>
</dbReference>
<dbReference type="InterPro" id="IPR011009">
    <property type="entry name" value="Kinase-like_dom_sf"/>
</dbReference>
<dbReference type="Gene3D" id="1.10.510.10">
    <property type="entry name" value="Transferase(Phosphotransferase) domain 1"/>
    <property type="match status" value="1"/>
</dbReference>
<dbReference type="InterPro" id="IPR000719">
    <property type="entry name" value="Prot_kinase_dom"/>
</dbReference>
<evidence type="ECO:0000259" key="3">
    <source>
        <dbReference type="PROSITE" id="PS50011"/>
    </source>
</evidence>
<evidence type="ECO:0000313" key="5">
    <source>
        <dbReference type="Proteomes" id="UP000238479"/>
    </source>
</evidence>